<reference evidence="1 2" key="1">
    <citation type="submission" date="2019-06" db="EMBL/GenBank/DDBJ databases">
        <title>Sequencing the genomes of 1000 actinobacteria strains.</title>
        <authorList>
            <person name="Klenk H.-P."/>
        </authorList>
    </citation>
    <scope>NUCLEOTIDE SEQUENCE [LARGE SCALE GENOMIC DNA]</scope>
    <source>
        <strain evidence="1 2">DSM 45301</strain>
    </source>
</reference>
<dbReference type="AlphaFoldDB" id="A0A543DVE3"/>
<dbReference type="EMBL" id="VFPA01000001">
    <property type="protein sequence ID" value="TQM13279.1"/>
    <property type="molecule type" value="Genomic_DNA"/>
</dbReference>
<accession>A0A543DVE3</accession>
<keyword evidence="2" id="KW-1185">Reference proteome</keyword>
<comment type="caution">
    <text evidence="1">The sequence shown here is derived from an EMBL/GenBank/DDBJ whole genome shotgun (WGS) entry which is preliminary data.</text>
</comment>
<gene>
    <name evidence="1" type="ORF">FB558_0009</name>
</gene>
<proteinExistence type="predicted"/>
<dbReference type="Proteomes" id="UP000315677">
    <property type="component" value="Unassembled WGS sequence"/>
</dbReference>
<name>A0A543DVE3_9PSEU</name>
<evidence type="ECO:0000313" key="2">
    <source>
        <dbReference type="Proteomes" id="UP000315677"/>
    </source>
</evidence>
<evidence type="ECO:0000313" key="1">
    <source>
        <dbReference type="EMBL" id="TQM13279.1"/>
    </source>
</evidence>
<organism evidence="1 2">
    <name type="scientific">Pseudonocardia kunmingensis</name>
    <dbReference type="NCBI Taxonomy" id="630975"/>
    <lineage>
        <taxon>Bacteria</taxon>
        <taxon>Bacillati</taxon>
        <taxon>Actinomycetota</taxon>
        <taxon>Actinomycetes</taxon>
        <taxon>Pseudonocardiales</taxon>
        <taxon>Pseudonocardiaceae</taxon>
        <taxon>Pseudonocardia</taxon>
    </lineage>
</organism>
<protein>
    <submittedName>
        <fullName evidence="1">Uncharacterized protein</fullName>
    </submittedName>
</protein>
<sequence length="79" mass="8577">MRFAPSELAVVAAAAERDGLAAGAWIGELACRVARGDVDEMPVEWVDVVRILLRYGREAPATRARLDELVDVAVTRLSL</sequence>